<dbReference type="GO" id="GO:1902201">
    <property type="term" value="P:negative regulation of bacterial-type flagellum-dependent cell motility"/>
    <property type="evidence" value="ECO:0007669"/>
    <property type="project" value="TreeGrafter"/>
</dbReference>
<dbReference type="GO" id="GO:0043709">
    <property type="term" value="P:cell adhesion involved in single-species biofilm formation"/>
    <property type="evidence" value="ECO:0007669"/>
    <property type="project" value="TreeGrafter"/>
</dbReference>
<dbReference type="STRING" id="349521.HCH_05849"/>
<dbReference type="PROSITE" id="PS50887">
    <property type="entry name" value="GGDEF"/>
    <property type="match status" value="1"/>
</dbReference>
<proteinExistence type="predicted"/>
<dbReference type="Gene3D" id="3.30.70.270">
    <property type="match status" value="1"/>
</dbReference>
<name>Q2SA25_HAHCH</name>
<keyword evidence="3" id="KW-0472">Membrane</keyword>
<dbReference type="Proteomes" id="UP000000238">
    <property type="component" value="Chromosome"/>
</dbReference>
<feature type="transmembrane region" description="Helical" evidence="3">
    <location>
        <begin position="12"/>
        <end position="32"/>
    </location>
</feature>
<dbReference type="NCBIfam" id="TIGR00254">
    <property type="entry name" value="GGDEF"/>
    <property type="match status" value="1"/>
</dbReference>
<dbReference type="CDD" id="cd01949">
    <property type="entry name" value="GGDEF"/>
    <property type="match status" value="1"/>
</dbReference>
<dbReference type="EMBL" id="CP000155">
    <property type="protein sequence ID" value="ABC32499.1"/>
    <property type="molecule type" value="Genomic_DNA"/>
</dbReference>
<feature type="transmembrane region" description="Helical" evidence="3">
    <location>
        <begin position="38"/>
        <end position="58"/>
    </location>
</feature>
<dbReference type="SMART" id="SM00267">
    <property type="entry name" value="GGDEF"/>
    <property type="match status" value="1"/>
</dbReference>
<keyword evidence="3" id="KW-1133">Transmembrane helix</keyword>
<dbReference type="AlphaFoldDB" id="Q2SA25"/>
<dbReference type="InterPro" id="IPR000160">
    <property type="entry name" value="GGDEF_dom"/>
</dbReference>
<evidence type="ECO:0000256" key="2">
    <source>
        <dbReference type="ARBA" id="ARBA00034247"/>
    </source>
</evidence>
<accession>Q2SA25</accession>
<dbReference type="Pfam" id="PF00990">
    <property type="entry name" value="GGDEF"/>
    <property type="match status" value="1"/>
</dbReference>
<sequence length="328" mass="36930">MLAESYLRTRTRIALYLATLFLLLFMSVQNVRYGLYDLFYMSILLAPAMLFGAIYAWARRSDLNAYGGHLAVLTVMLVVVSLQLSGGQKAIVHWLYGIGLFSFLLLPLRPAFTFNIVTLLISSVALSYSDSFYSTLRFATSYALLVGLAGVYAYLYHHKSRFLVHASIKDPLTGAYNQKHLEFSLKQEISRSEATSHPLSLVVLEVDFFDQQREVQGQNFINELLSQFGAQLLQMTRAGDSIYYVDNGRFFIMLPMTPEEGLLVIAERLRRSVEEHTWPIIDSLTVSVGCLTRKSGETDDQALTDRALTALKQAQQSGHNRVVLSKSK</sequence>
<protein>
    <recommendedName>
        <fullName evidence="1">diguanylate cyclase</fullName>
        <ecNumber evidence="1">2.7.7.65</ecNumber>
    </recommendedName>
</protein>
<evidence type="ECO:0000259" key="4">
    <source>
        <dbReference type="PROSITE" id="PS50887"/>
    </source>
</evidence>
<evidence type="ECO:0000256" key="1">
    <source>
        <dbReference type="ARBA" id="ARBA00012528"/>
    </source>
</evidence>
<evidence type="ECO:0000256" key="3">
    <source>
        <dbReference type="SAM" id="Phobius"/>
    </source>
</evidence>
<dbReference type="InterPro" id="IPR050469">
    <property type="entry name" value="Diguanylate_Cyclase"/>
</dbReference>
<dbReference type="HOGENOM" id="CLU_846664_0_0_6"/>
<organism evidence="5 6">
    <name type="scientific">Hahella chejuensis (strain KCTC 2396)</name>
    <dbReference type="NCBI Taxonomy" id="349521"/>
    <lineage>
        <taxon>Bacteria</taxon>
        <taxon>Pseudomonadati</taxon>
        <taxon>Pseudomonadota</taxon>
        <taxon>Gammaproteobacteria</taxon>
        <taxon>Oceanospirillales</taxon>
        <taxon>Hahellaceae</taxon>
        <taxon>Hahella</taxon>
    </lineage>
</organism>
<keyword evidence="6" id="KW-1185">Reference proteome</keyword>
<evidence type="ECO:0000313" key="5">
    <source>
        <dbReference type="EMBL" id="ABC32499.1"/>
    </source>
</evidence>
<dbReference type="GO" id="GO:0052621">
    <property type="term" value="F:diguanylate cyclase activity"/>
    <property type="evidence" value="ECO:0007669"/>
    <property type="project" value="UniProtKB-EC"/>
</dbReference>
<dbReference type="PANTHER" id="PTHR45138:SF9">
    <property type="entry name" value="DIGUANYLATE CYCLASE DGCM-RELATED"/>
    <property type="match status" value="1"/>
</dbReference>
<dbReference type="OrthoDB" id="6359365at2"/>
<feature type="transmembrane region" description="Helical" evidence="3">
    <location>
        <begin position="135"/>
        <end position="155"/>
    </location>
</feature>
<dbReference type="SUPFAM" id="SSF55073">
    <property type="entry name" value="Nucleotide cyclase"/>
    <property type="match status" value="1"/>
</dbReference>
<feature type="domain" description="GGDEF" evidence="4">
    <location>
        <begin position="197"/>
        <end position="327"/>
    </location>
</feature>
<dbReference type="EC" id="2.7.7.65" evidence="1"/>
<keyword evidence="3" id="KW-0812">Transmembrane</keyword>
<dbReference type="InterPro" id="IPR043128">
    <property type="entry name" value="Rev_trsase/Diguanyl_cyclase"/>
</dbReference>
<dbReference type="GO" id="GO:0005886">
    <property type="term" value="C:plasma membrane"/>
    <property type="evidence" value="ECO:0007669"/>
    <property type="project" value="TreeGrafter"/>
</dbReference>
<reference evidence="5 6" key="1">
    <citation type="journal article" date="2005" name="Nucleic Acids Res.">
        <title>Genomic blueprint of Hahella chejuensis, a marine microbe producing an algicidal agent.</title>
        <authorList>
            <person name="Jeong H."/>
            <person name="Yim J.H."/>
            <person name="Lee C."/>
            <person name="Choi S.-H."/>
            <person name="Park Y.K."/>
            <person name="Yoon S.H."/>
            <person name="Hur C.-G."/>
            <person name="Kang H.-Y."/>
            <person name="Kim D."/>
            <person name="Lee H.H."/>
            <person name="Park K.H."/>
            <person name="Park S.-H."/>
            <person name="Park H.-S."/>
            <person name="Lee H.K."/>
            <person name="Oh T.K."/>
            <person name="Kim J.F."/>
        </authorList>
    </citation>
    <scope>NUCLEOTIDE SEQUENCE [LARGE SCALE GENOMIC DNA]</scope>
    <source>
        <strain evidence="5 6">KCTC 2396</strain>
    </source>
</reference>
<dbReference type="eggNOG" id="COG3706">
    <property type="taxonomic scope" value="Bacteria"/>
</dbReference>
<dbReference type="KEGG" id="hch:HCH_05849"/>
<feature type="transmembrane region" description="Helical" evidence="3">
    <location>
        <begin position="90"/>
        <end position="106"/>
    </location>
</feature>
<dbReference type="InterPro" id="IPR029787">
    <property type="entry name" value="Nucleotide_cyclase"/>
</dbReference>
<gene>
    <name evidence="5" type="ordered locus">HCH_05849</name>
</gene>
<dbReference type="RefSeq" id="WP_011399558.1">
    <property type="nucleotide sequence ID" value="NC_007645.1"/>
</dbReference>
<dbReference type="PANTHER" id="PTHR45138">
    <property type="entry name" value="REGULATORY COMPONENTS OF SENSORY TRANSDUCTION SYSTEM"/>
    <property type="match status" value="1"/>
</dbReference>
<feature type="transmembrane region" description="Helical" evidence="3">
    <location>
        <begin position="65"/>
        <end position="84"/>
    </location>
</feature>
<evidence type="ECO:0000313" key="6">
    <source>
        <dbReference type="Proteomes" id="UP000000238"/>
    </source>
</evidence>
<comment type="catalytic activity">
    <reaction evidence="2">
        <text>2 GTP = 3',3'-c-di-GMP + 2 diphosphate</text>
        <dbReference type="Rhea" id="RHEA:24898"/>
        <dbReference type="ChEBI" id="CHEBI:33019"/>
        <dbReference type="ChEBI" id="CHEBI:37565"/>
        <dbReference type="ChEBI" id="CHEBI:58805"/>
        <dbReference type="EC" id="2.7.7.65"/>
    </reaction>
</comment>